<dbReference type="PANTHER" id="PTHR48079:SF6">
    <property type="entry name" value="NAD(P)-BINDING DOMAIN-CONTAINING PROTEIN-RELATED"/>
    <property type="match status" value="1"/>
</dbReference>
<dbReference type="GO" id="GO:0005737">
    <property type="term" value="C:cytoplasm"/>
    <property type="evidence" value="ECO:0007669"/>
    <property type="project" value="TreeGrafter"/>
</dbReference>
<proteinExistence type="predicted"/>
<sequence length="363" mass="38841">MAPTKLLLTGATGYIGGTVLTQLLDSASPEIKKLAISVLIRKKDQAAIYASKGVTPLIFNGLEATEDLRDIASGHDIIIHAADSTSPAAVEALILGLASSQEVSKPKYLLHVSGTSSLGDRPITKQIQEPTVFSDKEDIYSYLKEREAIDPYPQRATDIKTVEVGERAGINTLVVKAPLIYGRGTGLFNRKSFHIPALIQGAVAAGNAEHIGEGTGVWDYVHVVDLAGLFELLVVHILRGGGLSTGRTGIYFAETQRHSWKDLADAIAKAGYSLGRLTSPVSKSISLQEAADKYTGGDESLAEVGLASKYEPPIKLFVTRADAFFLSSLTSAQLGRELGWKPEVGIELQQAVLDDFTLLFGHS</sequence>
<dbReference type="OrthoDB" id="10262413at2759"/>
<reference evidence="2 3" key="1">
    <citation type="submission" date="2016-12" db="EMBL/GenBank/DDBJ databases">
        <title>The genomes of Aspergillus section Nigri reveals drivers in fungal speciation.</title>
        <authorList>
            <consortium name="DOE Joint Genome Institute"/>
            <person name="Vesth T.C."/>
            <person name="Nybo J."/>
            <person name="Theobald S."/>
            <person name="Brandl J."/>
            <person name="Frisvad J.C."/>
            <person name="Nielsen K.F."/>
            <person name="Lyhne E.K."/>
            <person name="Kogle M.E."/>
            <person name="Kuo A."/>
            <person name="Riley R."/>
            <person name="Clum A."/>
            <person name="Nolan M."/>
            <person name="Lipzen A."/>
            <person name="Salamov A."/>
            <person name="Henrissat B."/>
            <person name="Wiebenga A."/>
            <person name="De Vries R.P."/>
            <person name="Grigoriev I.V."/>
            <person name="Mortensen U.H."/>
            <person name="Andersen M.R."/>
            <person name="Baker S.E."/>
        </authorList>
    </citation>
    <scope>NUCLEOTIDE SEQUENCE [LARGE SCALE GENOMIC DNA]</scope>
    <source>
        <strain evidence="2 3">IBT 23096</strain>
    </source>
</reference>
<gene>
    <name evidence="2" type="ORF">P170DRAFT_477216</name>
</gene>
<evidence type="ECO:0000313" key="3">
    <source>
        <dbReference type="Proteomes" id="UP000234275"/>
    </source>
</evidence>
<protein>
    <submittedName>
        <fullName evidence="2">NAD(P)-binding protein</fullName>
    </submittedName>
</protein>
<feature type="domain" description="NAD-dependent epimerase/dehydratase" evidence="1">
    <location>
        <begin position="7"/>
        <end position="236"/>
    </location>
</feature>
<dbReference type="InterPro" id="IPR001509">
    <property type="entry name" value="Epimerase_deHydtase"/>
</dbReference>
<dbReference type="Gene3D" id="3.40.50.720">
    <property type="entry name" value="NAD(P)-binding Rossmann-like Domain"/>
    <property type="match status" value="1"/>
</dbReference>
<dbReference type="Proteomes" id="UP000234275">
    <property type="component" value="Unassembled WGS sequence"/>
</dbReference>
<dbReference type="AlphaFoldDB" id="A0A2I2G0D2"/>
<evidence type="ECO:0000259" key="1">
    <source>
        <dbReference type="Pfam" id="PF01370"/>
    </source>
</evidence>
<dbReference type="PANTHER" id="PTHR48079">
    <property type="entry name" value="PROTEIN YEEZ"/>
    <property type="match status" value="1"/>
</dbReference>
<dbReference type="InterPro" id="IPR051783">
    <property type="entry name" value="NAD(P)-dependent_oxidoreduct"/>
</dbReference>
<dbReference type="RefSeq" id="XP_024701639.1">
    <property type="nucleotide sequence ID" value="XM_024853425.1"/>
</dbReference>
<dbReference type="GO" id="GO:0004029">
    <property type="term" value="F:aldehyde dehydrogenase (NAD+) activity"/>
    <property type="evidence" value="ECO:0007669"/>
    <property type="project" value="TreeGrafter"/>
</dbReference>
<evidence type="ECO:0000313" key="2">
    <source>
        <dbReference type="EMBL" id="PLB46337.1"/>
    </source>
</evidence>
<dbReference type="GeneID" id="36561123"/>
<organism evidence="2 3">
    <name type="scientific">Aspergillus steynii IBT 23096</name>
    <dbReference type="NCBI Taxonomy" id="1392250"/>
    <lineage>
        <taxon>Eukaryota</taxon>
        <taxon>Fungi</taxon>
        <taxon>Dikarya</taxon>
        <taxon>Ascomycota</taxon>
        <taxon>Pezizomycotina</taxon>
        <taxon>Eurotiomycetes</taxon>
        <taxon>Eurotiomycetidae</taxon>
        <taxon>Eurotiales</taxon>
        <taxon>Aspergillaceae</taxon>
        <taxon>Aspergillus</taxon>
        <taxon>Aspergillus subgen. Circumdati</taxon>
    </lineage>
</organism>
<dbReference type="EMBL" id="MSFO01000006">
    <property type="protein sequence ID" value="PLB46337.1"/>
    <property type="molecule type" value="Genomic_DNA"/>
</dbReference>
<dbReference type="VEuPathDB" id="FungiDB:P170DRAFT_477216"/>
<keyword evidence="3" id="KW-1185">Reference proteome</keyword>
<name>A0A2I2G0D2_9EURO</name>
<dbReference type="SUPFAM" id="SSF51735">
    <property type="entry name" value="NAD(P)-binding Rossmann-fold domains"/>
    <property type="match status" value="1"/>
</dbReference>
<dbReference type="InterPro" id="IPR036291">
    <property type="entry name" value="NAD(P)-bd_dom_sf"/>
</dbReference>
<comment type="caution">
    <text evidence="2">The sequence shown here is derived from an EMBL/GenBank/DDBJ whole genome shotgun (WGS) entry which is preliminary data.</text>
</comment>
<accession>A0A2I2G0D2</accession>
<dbReference type="Pfam" id="PF01370">
    <property type="entry name" value="Epimerase"/>
    <property type="match status" value="1"/>
</dbReference>
<dbReference type="STRING" id="1392250.A0A2I2G0D2"/>